<sequence>MTNGTGRVHRVGMLVFPGVTMLDVAGSAEVFVEANRYGAHYDIALYSPDGRAVRSSTGVHLAVDGRAADAEHLDTALLPGSEGVATAGLDPSLVAAATSLANSAPRVVSVCTGAFLLATTGMLDGRRATTHWRHAEKLARRHPRVTVEPDSIFVTDGPIATSAGVTAGIDLALALVEDDHDAALSRDVARSLVVFVQRPGGQSQFSAPSRSPIPRNRPLRDVLDAVAADPAGSYSVPELAGAVGVSPRHLTRLFQQELGTTPARHIERIRLEAAQAFLDAGHTVTSAATRSGFGSDENLRRAFVQHFGVPPATYQRRFSRTATVGTDPSGTEPSSTEPT</sequence>
<dbReference type="InterPro" id="IPR002818">
    <property type="entry name" value="DJ-1/PfpI"/>
</dbReference>
<dbReference type="Pfam" id="PF12833">
    <property type="entry name" value="HTH_18"/>
    <property type="match status" value="1"/>
</dbReference>
<dbReference type="InterPro" id="IPR018062">
    <property type="entry name" value="HTH_AraC-typ_CS"/>
</dbReference>
<dbReference type="InterPro" id="IPR009057">
    <property type="entry name" value="Homeodomain-like_sf"/>
</dbReference>
<dbReference type="SMART" id="SM00342">
    <property type="entry name" value="HTH_ARAC"/>
    <property type="match status" value="1"/>
</dbReference>
<dbReference type="PANTHER" id="PTHR43130:SF3">
    <property type="entry name" value="HTH-TYPE TRANSCRIPTIONAL REGULATOR RV1931C"/>
    <property type="match status" value="1"/>
</dbReference>
<dbReference type="CDD" id="cd03137">
    <property type="entry name" value="GATase1_AraC_1"/>
    <property type="match status" value="1"/>
</dbReference>
<dbReference type="GO" id="GO:0003700">
    <property type="term" value="F:DNA-binding transcription factor activity"/>
    <property type="evidence" value="ECO:0007669"/>
    <property type="project" value="InterPro"/>
</dbReference>
<dbReference type="Gene3D" id="3.40.50.880">
    <property type="match status" value="1"/>
</dbReference>
<dbReference type="Proteomes" id="UP000638648">
    <property type="component" value="Unassembled WGS sequence"/>
</dbReference>
<keyword evidence="1" id="KW-0805">Transcription regulation</keyword>
<comment type="caution">
    <text evidence="6">The sequence shown here is derived from an EMBL/GenBank/DDBJ whole genome shotgun (WGS) entry which is preliminary data.</text>
</comment>
<evidence type="ECO:0000256" key="2">
    <source>
        <dbReference type="ARBA" id="ARBA00023125"/>
    </source>
</evidence>
<proteinExistence type="predicted"/>
<dbReference type="SUPFAM" id="SSF46689">
    <property type="entry name" value="Homeodomain-like"/>
    <property type="match status" value="2"/>
</dbReference>
<dbReference type="PROSITE" id="PS00041">
    <property type="entry name" value="HTH_ARAC_FAMILY_1"/>
    <property type="match status" value="1"/>
</dbReference>
<evidence type="ECO:0000313" key="7">
    <source>
        <dbReference type="Proteomes" id="UP000638648"/>
    </source>
</evidence>
<keyword evidence="7" id="KW-1185">Reference proteome</keyword>
<protein>
    <submittedName>
        <fullName evidence="6">Transcriptional regulator GlxA family with amidase domain</fullName>
    </submittedName>
</protein>
<dbReference type="SUPFAM" id="SSF52317">
    <property type="entry name" value="Class I glutamine amidotransferase-like"/>
    <property type="match status" value="1"/>
</dbReference>
<dbReference type="EMBL" id="JADBEM010000001">
    <property type="protein sequence ID" value="MBE1606604.1"/>
    <property type="molecule type" value="Genomic_DNA"/>
</dbReference>
<reference evidence="6" key="1">
    <citation type="submission" date="2020-10" db="EMBL/GenBank/DDBJ databases">
        <title>Sequencing the genomes of 1000 actinobacteria strains.</title>
        <authorList>
            <person name="Klenk H.-P."/>
        </authorList>
    </citation>
    <scope>NUCLEOTIDE SEQUENCE</scope>
    <source>
        <strain evidence="6">DSM 45354</strain>
    </source>
</reference>
<evidence type="ECO:0000313" key="6">
    <source>
        <dbReference type="EMBL" id="MBE1606604.1"/>
    </source>
</evidence>
<dbReference type="Gene3D" id="1.10.10.60">
    <property type="entry name" value="Homeodomain-like"/>
    <property type="match status" value="1"/>
</dbReference>
<keyword evidence="3" id="KW-0804">Transcription</keyword>
<feature type="compositionally biased region" description="Polar residues" evidence="4">
    <location>
        <begin position="320"/>
        <end position="339"/>
    </location>
</feature>
<evidence type="ECO:0000256" key="1">
    <source>
        <dbReference type="ARBA" id="ARBA00023015"/>
    </source>
</evidence>
<dbReference type="InterPro" id="IPR018060">
    <property type="entry name" value="HTH_AraC"/>
</dbReference>
<dbReference type="Pfam" id="PF01965">
    <property type="entry name" value="DJ-1_PfpI"/>
    <property type="match status" value="1"/>
</dbReference>
<evidence type="ECO:0000259" key="5">
    <source>
        <dbReference type="PROSITE" id="PS01124"/>
    </source>
</evidence>
<dbReference type="AlphaFoldDB" id="A0A927R9L1"/>
<dbReference type="GO" id="GO:0043565">
    <property type="term" value="F:sequence-specific DNA binding"/>
    <property type="evidence" value="ECO:0007669"/>
    <property type="project" value="InterPro"/>
</dbReference>
<evidence type="ECO:0000256" key="3">
    <source>
        <dbReference type="ARBA" id="ARBA00023163"/>
    </source>
</evidence>
<name>A0A927R9L1_9ACTN</name>
<feature type="domain" description="HTH araC/xylS-type" evidence="5">
    <location>
        <begin position="220"/>
        <end position="317"/>
    </location>
</feature>
<dbReference type="PANTHER" id="PTHR43130">
    <property type="entry name" value="ARAC-FAMILY TRANSCRIPTIONAL REGULATOR"/>
    <property type="match status" value="1"/>
</dbReference>
<dbReference type="PROSITE" id="PS01124">
    <property type="entry name" value="HTH_ARAC_FAMILY_2"/>
    <property type="match status" value="1"/>
</dbReference>
<keyword evidence="2" id="KW-0238">DNA-binding</keyword>
<accession>A0A927R9L1</accession>
<dbReference type="InterPro" id="IPR052158">
    <property type="entry name" value="INH-QAR"/>
</dbReference>
<feature type="region of interest" description="Disordered" evidence="4">
    <location>
        <begin position="315"/>
        <end position="339"/>
    </location>
</feature>
<organism evidence="6 7">
    <name type="scientific">Actinopolymorpha pittospori</name>
    <dbReference type="NCBI Taxonomy" id="648752"/>
    <lineage>
        <taxon>Bacteria</taxon>
        <taxon>Bacillati</taxon>
        <taxon>Actinomycetota</taxon>
        <taxon>Actinomycetes</taxon>
        <taxon>Propionibacteriales</taxon>
        <taxon>Actinopolymorphaceae</taxon>
        <taxon>Actinopolymorpha</taxon>
    </lineage>
</organism>
<gene>
    <name evidence="6" type="ORF">HEB94_003452</name>
</gene>
<dbReference type="InterPro" id="IPR029062">
    <property type="entry name" value="Class_I_gatase-like"/>
</dbReference>
<dbReference type="RefSeq" id="WP_192750703.1">
    <property type="nucleotide sequence ID" value="NZ_BAABJL010000242.1"/>
</dbReference>
<evidence type="ECO:0000256" key="4">
    <source>
        <dbReference type="SAM" id="MobiDB-lite"/>
    </source>
</evidence>